<name>A0A2S4LSM9_9HYPH</name>
<gene>
    <name evidence="1" type="ORF">CYD53_13419</name>
</gene>
<protein>
    <submittedName>
        <fullName evidence="1">Uncharacterized protein</fullName>
    </submittedName>
</protein>
<dbReference type="RefSeq" id="WP_103721532.1">
    <property type="nucleotide sequence ID" value="NZ_PQFZ01000034.1"/>
</dbReference>
<comment type="caution">
    <text evidence="1">The sequence shown here is derived from an EMBL/GenBank/DDBJ whole genome shotgun (WGS) entry which is preliminary data.</text>
</comment>
<accession>A0A2S4LSM9</accession>
<dbReference type="Proteomes" id="UP000236919">
    <property type="component" value="Unassembled WGS sequence"/>
</dbReference>
<proteinExistence type="predicted"/>
<dbReference type="EMBL" id="PQFZ01000034">
    <property type="protein sequence ID" value="POR45415.1"/>
    <property type="molecule type" value="Genomic_DNA"/>
</dbReference>
<reference evidence="1 2" key="1">
    <citation type="submission" date="2018-01" db="EMBL/GenBank/DDBJ databases">
        <title>Genomic Encyclopedia of Type Strains, Phase III (KMG-III): the genomes of soil and plant-associated and newly described type strains.</title>
        <authorList>
            <person name="Whitman W."/>
        </authorList>
    </citation>
    <scope>NUCLEOTIDE SEQUENCE [LARGE SCALE GENOMIC DNA]</scope>
    <source>
        <strain evidence="1 2">1131</strain>
    </source>
</reference>
<dbReference type="AlphaFoldDB" id="A0A2S4LSM9"/>
<dbReference type="OrthoDB" id="8453614at2"/>
<keyword evidence="2" id="KW-1185">Reference proteome</keyword>
<sequence length="113" mass="11698">MQLGALLTRLSDETDAATALDALGDVVLLAQIQALGDEHDETPGEYVANASRRYAALASDEDWLALMTAIERAEDPGRAVIGKMLRWAIARDTAPAPVAGGCSCGSGGCDGHS</sequence>
<organism evidence="1 2">
    <name type="scientific">Bosea psychrotolerans</name>
    <dbReference type="NCBI Taxonomy" id="1871628"/>
    <lineage>
        <taxon>Bacteria</taxon>
        <taxon>Pseudomonadati</taxon>
        <taxon>Pseudomonadota</taxon>
        <taxon>Alphaproteobacteria</taxon>
        <taxon>Hyphomicrobiales</taxon>
        <taxon>Boseaceae</taxon>
        <taxon>Bosea</taxon>
    </lineage>
</organism>
<evidence type="ECO:0000313" key="2">
    <source>
        <dbReference type="Proteomes" id="UP000236919"/>
    </source>
</evidence>
<evidence type="ECO:0000313" key="1">
    <source>
        <dbReference type="EMBL" id="POR45415.1"/>
    </source>
</evidence>